<keyword evidence="1" id="KW-1133">Transmembrane helix</keyword>
<gene>
    <name evidence="2" type="ORF">FORC53_1386</name>
</gene>
<keyword evidence="1" id="KW-0812">Transmembrane</keyword>
<feature type="transmembrane region" description="Helical" evidence="1">
    <location>
        <begin position="26"/>
        <end position="49"/>
    </location>
</feature>
<dbReference type="EMBL" id="CP019290">
    <property type="protein sequence ID" value="AXX59725.1"/>
    <property type="molecule type" value="Genomic_DNA"/>
</dbReference>
<feature type="transmembrane region" description="Helical" evidence="1">
    <location>
        <begin position="61"/>
        <end position="82"/>
    </location>
</feature>
<reference evidence="2 3" key="1">
    <citation type="submission" date="2017-01" db="EMBL/GenBank/DDBJ databases">
        <title>Complete Genome Sequence of Vibrio vulnificus FORC_053.</title>
        <authorList>
            <consortium name="Food-borne Pathogen Omics Research Center"/>
            <person name="Chung H.Y."/>
            <person name="Na E.J."/>
            <person name="Song J.S."/>
            <person name="Kim H."/>
            <person name="Lee J.-H."/>
            <person name="Ryu S."/>
            <person name="Choi S.H."/>
        </authorList>
    </citation>
    <scope>NUCLEOTIDE SEQUENCE [LARGE SCALE GENOMIC DNA]</scope>
    <source>
        <strain evidence="2 3">FORC_053</strain>
    </source>
</reference>
<protein>
    <recommendedName>
        <fullName evidence="4">DUF4231 domain-containing protein</fullName>
    </recommendedName>
</protein>
<evidence type="ECO:0000313" key="3">
    <source>
        <dbReference type="Proteomes" id="UP000263418"/>
    </source>
</evidence>
<evidence type="ECO:0000313" key="2">
    <source>
        <dbReference type="EMBL" id="AXX59725.1"/>
    </source>
</evidence>
<organism evidence="2 3">
    <name type="scientific">Vibrio vulnificus</name>
    <dbReference type="NCBI Taxonomy" id="672"/>
    <lineage>
        <taxon>Bacteria</taxon>
        <taxon>Pseudomonadati</taxon>
        <taxon>Pseudomonadota</taxon>
        <taxon>Gammaproteobacteria</taxon>
        <taxon>Vibrionales</taxon>
        <taxon>Vibrionaceae</taxon>
        <taxon>Vibrio</taxon>
    </lineage>
</organism>
<keyword evidence="1" id="KW-0472">Membrane</keyword>
<name>A0AAN1UBV1_VIBVL</name>
<dbReference type="Proteomes" id="UP000263418">
    <property type="component" value="Chromosome 1"/>
</dbReference>
<sequence length="132" mass="14863">MEKYDIEGLICRIEKERKCIWRWARFWTGCYHIAIYGAAILSALAALMLEIDGLLSFEVNNLPSIFAALAALLTTVSGLGGFQRKWQTCRKTNKALSDLRVDAKYGNAEALEVCERYKVIWSNHETGISGSE</sequence>
<proteinExistence type="predicted"/>
<dbReference type="AlphaFoldDB" id="A0AAN1UBV1"/>
<dbReference type="RefSeq" id="WP_118893675.1">
    <property type="nucleotide sequence ID" value="NZ_CP019290.1"/>
</dbReference>
<evidence type="ECO:0008006" key="4">
    <source>
        <dbReference type="Google" id="ProtNLM"/>
    </source>
</evidence>
<accession>A0AAN1UBV1</accession>
<evidence type="ECO:0000256" key="1">
    <source>
        <dbReference type="SAM" id="Phobius"/>
    </source>
</evidence>